<evidence type="ECO:0000313" key="4">
    <source>
        <dbReference type="Proteomes" id="UP001497457"/>
    </source>
</evidence>
<evidence type="ECO:0000313" key="3">
    <source>
        <dbReference type="EMBL" id="CAL5077605.1"/>
    </source>
</evidence>
<evidence type="ECO:0000256" key="1">
    <source>
        <dbReference type="SAM" id="Phobius"/>
    </source>
</evidence>
<dbReference type="InterPro" id="IPR025315">
    <property type="entry name" value="DUF4220"/>
</dbReference>
<keyword evidence="4" id="KW-1185">Reference proteome</keyword>
<name>A0ABC9FMR8_9POAL</name>
<feature type="transmembrane region" description="Helical" evidence="1">
    <location>
        <begin position="150"/>
        <end position="169"/>
    </location>
</feature>
<feature type="transmembrane region" description="Helical" evidence="1">
    <location>
        <begin position="125"/>
        <end position="144"/>
    </location>
</feature>
<keyword evidence="1" id="KW-0472">Membrane</keyword>
<reference evidence="4" key="1">
    <citation type="submission" date="2024-06" db="EMBL/GenBank/DDBJ databases">
        <authorList>
            <person name="Ryan C."/>
        </authorList>
    </citation>
    <scope>NUCLEOTIDE SEQUENCE [LARGE SCALE GENOMIC DNA]</scope>
</reference>
<evidence type="ECO:0000259" key="2">
    <source>
        <dbReference type="Pfam" id="PF13968"/>
    </source>
</evidence>
<keyword evidence="1" id="KW-0812">Transmembrane</keyword>
<organism evidence="3 4">
    <name type="scientific">Urochloa decumbens</name>
    <dbReference type="NCBI Taxonomy" id="240449"/>
    <lineage>
        <taxon>Eukaryota</taxon>
        <taxon>Viridiplantae</taxon>
        <taxon>Streptophyta</taxon>
        <taxon>Embryophyta</taxon>
        <taxon>Tracheophyta</taxon>
        <taxon>Spermatophyta</taxon>
        <taxon>Magnoliopsida</taxon>
        <taxon>Liliopsida</taxon>
        <taxon>Poales</taxon>
        <taxon>Poaceae</taxon>
        <taxon>PACMAD clade</taxon>
        <taxon>Panicoideae</taxon>
        <taxon>Panicodae</taxon>
        <taxon>Paniceae</taxon>
        <taxon>Melinidinae</taxon>
        <taxon>Urochloa</taxon>
    </lineage>
</organism>
<sequence length="824" mass="92433">MGSMEQHFVGNEMSTTMLLQLGDLWRSPRGTVLRIEALALVAIVLSFFLATFGSCRRWSNRWIVQKGFLAAQVLSLSLGTYSIGLMQSSSVKSEMYPIWAVSLLTLFGCVDPVTTYIGLDYKGPFLKVVFQLCLYCGYVLLVSVPTTSGVVGNLAIGVLISITFIKSFHRALALVLPSRIRDQLGGLASAEPDALVGDGEGLMVHLPIRRIARTGAKIRLWQYETIMTWVSKTTMTHIRWSCNHMVGEPWLGITPNDKEVIEDACLGCSLSLLLRRRFLGLDTAREMDEKRRKFESLIQASRGIDYKRTMKAIEIELAFLYEVLFTSNEFLHYHEARTSSFWAFASFICICFVGVSATIPGTMDGPNRGHHQMTSTCASGTAVFVVDTTKADLIITGVILMSLALVQLAQLVRCWASNWARVTFACEYAATQPIKTRSVTMNTTGPSSFMGFGPRTTVISDPEISSWWPWMRLKALVITKMNWFDKYLWQDKLGQYSVLDSKMRKSRMPFMEQHCGCCYALCCVLGCICCCDRSSRPGCYINLCHRLPQMLGLHYVRQVLQELWGSDTNDGAAVRLHDDVKTCIVEFLGQIKSRRIGKEWTSVFADSGLALAEDLLQQHLPYNNAPLQVDGTTMSDAYAFAHRVMLWHIATCYCEQEGGEEDSDKNRRVAIDLSKYCAYLVVSAPELLPGPSAETKRAFDQADTLMKYSRNTINSQTWDKDDGRANASNMGQCLGMLLRDETVSSDGPWKALALLWVRTLLYAAPSGDVQRHMQHLSEGGEFITHLWALLYHIGIDRWEHEEEESQAHAGGTREAKEIEVIHFC</sequence>
<accession>A0ABC9FMR8</accession>
<feature type="domain" description="DUF4220" evidence="2">
    <location>
        <begin position="70"/>
        <end position="500"/>
    </location>
</feature>
<keyword evidence="1" id="KW-1133">Transmembrane helix</keyword>
<feature type="transmembrane region" description="Helical" evidence="1">
    <location>
        <begin position="67"/>
        <end position="86"/>
    </location>
</feature>
<feature type="transmembrane region" description="Helical" evidence="1">
    <location>
        <begin position="37"/>
        <end position="55"/>
    </location>
</feature>
<reference evidence="3 4" key="2">
    <citation type="submission" date="2024-10" db="EMBL/GenBank/DDBJ databases">
        <authorList>
            <person name="Ryan C."/>
        </authorList>
    </citation>
    <scope>NUCLEOTIDE SEQUENCE [LARGE SCALE GENOMIC DNA]</scope>
</reference>
<dbReference type="Pfam" id="PF04578">
    <property type="entry name" value="DUF594"/>
    <property type="match status" value="1"/>
</dbReference>
<protein>
    <recommendedName>
        <fullName evidence="2">DUF4220 domain-containing protein</fullName>
    </recommendedName>
</protein>
<feature type="transmembrane region" description="Helical" evidence="1">
    <location>
        <begin position="341"/>
        <end position="359"/>
    </location>
</feature>
<dbReference type="EMBL" id="OZ075117">
    <property type="protein sequence ID" value="CAL5077605.1"/>
    <property type="molecule type" value="Genomic_DNA"/>
</dbReference>
<dbReference type="PANTHER" id="PTHR31325">
    <property type="entry name" value="OS01G0798800 PROTEIN-RELATED"/>
    <property type="match status" value="1"/>
</dbReference>
<dbReference type="AlphaFoldDB" id="A0ABC9FMR8"/>
<gene>
    <name evidence="3" type="ORF">URODEC1_LOCUS106728</name>
</gene>
<dbReference type="InterPro" id="IPR007658">
    <property type="entry name" value="DUF594"/>
</dbReference>
<dbReference type="Pfam" id="PF13968">
    <property type="entry name" value="DUF4220"/>
    <property type="match status" value="1"/>
</dbReference>
<dbReference type="Proteomes" id="UP001497457">
    <property type="component" value="Chromosome 7b"/>
</dbReference>
<feature type="transmembrane region" description="Helical" evidence="1">
    <location>
        <begin position="98"/>
        <end position="118"/>
    </location>
</feature>
<proteinExistence type="predicted"/>